<gene>
    <name evidence="2" type="ORF">KC19_12G085900</name>
</gene>
<keyword evidence="3" id="KW-1185">Reference proteome</keyword>
<protein>
    <submittedName>
        <fullName evidence="2">Uncharacterized protein</fullName>
    </submittedName>
</protein>
<organism evidence="2 3">
    <name type="scientific">Ceratodon purpureus</name>
    <name type="common">Fire moss</name>
    <name type="synonym">Dicranum purpureum</name>
    <dbReference type="NCBI Taxonomy" id="3225"/>
    <lineage>
        <taxon>Eukaryota</taxon>
        <taxon>Viridiplantae</taxon>
        <taxon>Streptophyta</taxon>
        <taxon>Embryophyta</taxon>
        <taxon>Bryophyta</taxon>
        <taxon>Bryophytina</taxon>
        <taxon>Bryopsida</taxon>
        <taxon>Dicranidae</taxon>
        <taxon>Pseudoditrichales</taxon>
        <taxon>Ditrichaceae</taxon>
        <taxon>Ceratodon</taxon>
    </lineage>
</organism>
<feature type="region of interest" description="Disordered" evidence="1">
    <location>
        <begin position="1"/>
        <end position="33"/>
    </location>
</feature>
<sequence>MSSPTNPPSDDPTLRNTTSQKLPPCLNQSGASTVDAKTQSLESLCFNRLLLLHHHHHHRHMMIRICEVEDMKSRLRDLLTRPCWCPLPSFHSHHLTSSPTFTQPMLFKPSNLVFSSIFSP</sequence>
<evidence type="ECO:0000313" key="3">
    <source>
        <dbReference type="Proteomes" id="UP000822688"/>
    </source>
</evidence>
<dbReference type="AlphaFoldDB" id="A0A8T0G5M9"/>
<accession>A0A8T0G5M9</accession>
<evidence type="ECO:0000256" key="1">
    <source>
        <dbReference type="SAM" id="MobiDB-lite"/>
    </source>
</evidence>
<reference evidence="2" key="1">
    <citation type="submission" date="2020-06" db="EMBL/GenBank/DDBJ databases">
        <title>WGS assembly of Ceratodon purpureus strain R40.</title>
        <authorList>
            <person name="Carey S.B."/>
            <person name="Jenkins J."/>
            <person name="Shu S."/>
            <person name="Lovell J.T."/>
            <person name="Sreedasyam A."/>
            <person name="Maumus F."/>
            <person name="Tiley G.P."/>
            <person name="Fernandez-Pozo N."/>
            <person name="Barry K."/>
            <person name="Chen C."/>
            <person name="Wang M."/>
            <person name="Lipzen A."/>
            <person name="Daum C."/>
            <person name="Saski C.A."/>
            <person name="Payton A.C."/>
            <person name="Mcbreen J.C."/>
            <person name="Conrad R.E."/>
            <person name="Kollar L.M."/>
            <person name="Olsson S."/>
            <person name="Huttunen S."/>
            <person name="Landis J.B."/>
            <person name="Wickett N.J."/>
            <person name="Johnson M.G."/>
            <person name="Rensing S.A."/>
            <person name="Grimwood J."/>
            <person name="Schmutz J."/>
            <person name="Mcdaniel S.F."/>
        </authorList>
    </citation>
    <scope>NUCLEOTIDE SEQUENCE</scope>
    <source>
        <strain evidence="2">R40</strain>
    </source>
</reference>
<proteinExistence type="predicted"/>
<dbReference type="EMBL" id="CM026433">
    <property type="protein sequence ID" value="KAG0554370.1"/>
    <property type="molecule type" value="Genomic_DNA"/>
</dbReference>
<feature type="compositionally biased region" description="Polar residues" evidence="1">
    <location>
        <begin position="14"/>
        <end position="33"/>
    </location>
</feature>
<dbReference type="Proteomes" id="UP000822688">
    <property type="component" value="Chromosome 12"/>
</dbReference>
<evidence type="ECO:0000313" key="2">
    <source>
        <dbReference type="EMBL" id="KAG0554370.1"/>
    </source>
</evidence>
<name>A0A8T0G5M9_CERPU</name>
<feature type="compositionally biased region" description="Pro residues" evidence="1">
    <location>
        <begin position="1"/>
        <end position="10"/>
    </location>
</feature>
<comment type="caution">
    <text evidence="2">The sequence shown here is derived from an EMBL/GenBank/DDBJ whole genome shotgun (WGS) entry which is preliminary data.</text>
</comment>